<dbReference type="EMBL" id="GEDV01010963">
    <property type="protein sequence ID" value="JAP77594.1"/>
    <property type="molecule type" value="Transcribed_RNA"/>
</dbReference>
<feature type="signal peptide" evidence="1">
    <location>
        <begin position="1"/>
        <end position="27"/>
    </location>
</feature>
<sequence length="84" mass="9251">MKKVLSSRVFLVLAALVFLLASMQHEGLSCAYARRRHRRPRRNPAPTPAPVVGFGPGGVNVPFPRAGTLNWTRPLRQHQGPNNG</sequence>
<feature type="chain" id="PRO_5007284800" description="Secreted protein" evidence="1">
    <location>
        <begin position="28"/>
        <end position="84"/>
    </location>
</feature>
<name>A0A131YE39_RHIAP</name>
<evidence type="ECO:0000313" key="2">
    <source>
        <dbReference type="EMBL" id="JAP77594.1"/>
    </source>
</evidence>
<protein>
    <recommendedName>
        <fullName evidence="3">Secreted protein</fullName>
    </recommendedName>
</protein>
<accession>A0A131YE39</accession>
<evidence type="ECO:0000256" key="1">
    <source>
        <dbReference type="SAM" id="SignalP"/>
    </source>
</evidence>
<reference evidence="2" key="1">
    <citation type="journal article" date="2016" name="Ticks Tick Borne Dis.">
        <title>De novo assembly and annotation of the salivary gland transcriptome of Rhipicephalus appendiculatus male and female ticks during blood feeding.</title>
        <authorList>
            <person name="de Castro M.H."/>
            <person name="de Klerk D."/>
            <person name="Pienaar R."/>
            <person name="Latif A.A."/>
            <person name="Rees D.J."/>
            <person name="Mans B.J."/>
        </authorList>
    </citation>
    <scope>NUCLEOTIDE SEQUENCE</scope>
    <source>
        <tissue evidence="2">Salivary glands</tissue>
    </source>
</reference>
<evidence type="ECO:0008006" key="3">
    <source>
        <dbReference type="Google" id="ProtNLM"/>
    </source>
</evidence>
<organism evidence="2">
    <name type="scientific">Rhipicephalus appendiculatus</name>
    <name type="common">Brown ear tick</name>
    <dbReference type="NCBI Taxonomy" id="34631"/>
    <lineage>
        <taxon>Eukaryota</taxon>
        <taxon>Metazoa</taxon>
        <taxon>Ecdysozoa</taxon>
        <taxon>Arthropoda</taxon>
        <taxon>Chelicerata</taxon>
        <taxon>Arachnida</taxon>
        <taxon>Acari</taxon>
        <taxon>Parasitiformes</taxon>
        <taxon>Ixodida</taxon>
        <taxon>Ixodoidea</taxon>
        <taxon>Ixodidae</taxon>
        <taxon>Rhipicephalinae</taxon>
        <taxon>Rhipicephalus</taxon>
        <taxon>Rhipicephalus</taxon>
    </lineage>
</organism>
<keyword evidence="1" id="KW-0732">Signal</keyword>
<dbReference type="AlphaFoldDB" id="A0A131YE39"/>
<proteinExistence type="predicted"/>